<gene>
    <name evidence="2" type="ORF">F2Q68_00017690</name>
</gene>
<name>A0A8S9HG28_BRACR</name>
<comment type="caution">
    <text evidence="2">The sequence shown here is derived from an EMBL/GenBank/DDBJ whole genome shotgun (WGS) entry which is preliminary data.</text>
</comment>
<sequence length="243" mass="27133">MAMLYISHSDETERLARIERVKQGIAENASESSLRLTRITKKLDKGKGHVFSYTEPPLERSQKNLALTASKDPRRHDLYSNGESGSSGPHFSSQSAPNLAPTVFCLGPSSEGLTTGNVGSKKPQRRRPQAWKRRAMPKAGTRETDLSAPSSLPPSSSTKRKLIRQIIAEEDVERVLQIKPNRSRVDSLKWCFSNNGIYNSKSGYKLLQELHELHAPATNSMPPLEKRRSFESLEVARVDQSHS</sequence>
<protein>
    <submittedName>
        <fullName evidence="2">Uncharacterized protein</fullName>
    </submittedName>
</protein>
<reference evidence="2" key="1">
    <citation type="submission" date="2019-12" db="EMBL/GenBank/DDBJ databases">
        <title>Genome sequencing and annotation of Brassica cretica.</title>
        <authorList>
            <person name="Studholme D.J."/>
            <person name="Sarris P.F."/>
        </authorList>
    </citation>
    <scope>NUCLEOTIDE SEQUENCE</scope>
    <source>
        <strain evidence="2">PFS-001/15</strain>
        <tissue evidence="2">Leaf</tissue>
    </source>
</reference>
<evidence type="ECO:0000313" key="3">
    <source>
        <dbReference type="Proteomes" id="UP000712281"/>
    </source>
</evidence>
<organism evidence="2 3">
    <name type="scientific">Brassica cretica</name>
    <name type="common">Mustard</name>
    <dbReference type="NCBI Taxonomy" id="69181"/>
    <lineage>
        <taxon>Eukaryota</taxon>
        <taxon>Viridiplantae</taxon>
        <taxon>Streptophyta</taxon>
        <taxon>Embryophyta</taxon>
        <taxon>Tracheophyta</taxon>
        <taxon>Spermatophyta</taxon>
        <taxon>Magnoliopsida</taxon>
        <taxon>eudicotyledons</taxon>
        <taxon>Gunneridae</taxon>
        <taxon>Pentapetalae</taxon>
        <taxon>rosids</taxon>
        <taxon>malvids</taxon>
        <taxon>Brassicales</taxon>
        <taxon>Brassicaceae</taxon>
        <taxon>Brassiceae</taxon>
        <taxon>Brassica</taxon>
    </lineage>
</organism>
<proteinExistence type="predicted"/>
<feature type="compositionally biased region" description="Low complexity" evidence="1">
    <location>
        <begin position="146"/>
        <end position="157"/>
    </location>
</feature>
<feature type="compositionally biased region" description="Basic residues" evidence="1">
    <location>
        <begin position="122"/>
        <end position="136"/>
    </location>
</feature>
<feature type="compositionally biased region" description="Low complexity" evidence="1">
    <location>
        <begin position="82"/>
        <end position="95"/>
    </location>
</feature>
<feature type="region of interest" description="Disordered" evidence="1">
    <location>
        <begin position="67"/>
        <end position="96"/>
    </location>
</feature>
<evidence type="ECO:0000256" key="1">
    <source>
        <dbReference type="SAM" id="MobiDB-lite"/>
    </source>
</evidence>
<accession>A0A8S9HG28</accession>
<feature type="region of interest" description="Disordered" evidence="1">
    <location>
        <begin position="111"/>
        <end position="160"/>
    </location>
</feature>
<dbReference type="AlphaFoldDB" id="A0A8S9HG28"/>
<dbReference type="EMBL" id="QGKW02001940">
    <property type="protein sequence ID" value="KAF2555637.1"/>
    <property type="molecule type" value="Genomic_DNA"/>
</dbReference>
<evidence type="ECO:0000313" key="2">
    <source>
        <dbReference type="EMBL" id="KAF2555637.1"/>
    </source>
</evidence>
<dbReference type="Proteomes" id="UP000712281">
    <property type="component" value="Unassembled WGS sequence"/>
</dbReference>